<dbReference type="InterPro" id="IPR037523">
    <property type="entry name" value="VOC_core"/>
</dbReference>
<sequence>MKNWVQFRVARPTDKFEEVINFYETGLGLKRIGEFQNNEGYDGVMFGLPDVEYHLEFTRHVNGSPCPAPTKDNLLVFYMPDKDEIEKMTNRLNKIGYYEVEPENPYWKEKGTTIEDPDGWRIVLMNTDG</sequence>
<evidence type="ECO:0000313" key="2">
    <source>
        <dbReference type="EMBL" id="KEK23491.1"/>
    </source>
</evidence>
<dbReference type="eggNOG" id="COG0346">
    <property type="taxonomic scope" value="Bacteria"/>
</dbReference>
<name>A0A073KAG1_9BACI</name>
<dbReference type="SUPFAM" id="SSF54593">
    <property type="entry name" value="Glyoxalase/Bleomycin resistance protein/Dihydroxybiphenyl dioxygenase"/>
    <property type="match status" value="1"/>
</dbReference>
<dbReference type="AlphaFoldDB" id="A0A073KAG1"/>
<dbReference type="Gene3D" id="3.10.180.10">
    <property type="entry name" value="2,3-Dihydroxybiphenyl 1,2-Dioxygenase, domain 1"/>
    <property type="match status" value="1"/>
</dbReference>
<dbReference type="InterPro" id="IPR029068">
    <property type="entry name" value="Glyas_Bleomycin-R_OHBP_Dase"/>
</dbReference>
<proteinExistence type="predicted"/>
<dbReference type="InterPro" id="IPR058997">
    <property type="entry name" value="YycE-like_C"/>
</dbReference>
<dbReference type="Proteomes" id="UP000027778">
    <property type="component" value="Unassembled WGS sequence"/>
</dbReference>
<dbReference type="Pfam" id="PF22659">
    <property type="entry name" value="YycE-like_C"/>
    <property type="match status" value="1"/>
</dbReference>
<dbReference type="PROSITE" id="PS51819">
    <property type="entry name" value="VOC"/>
    <property type="match status" value="1"/>
</dbReference>
<dbReference type="OrthoDB" id="8018325at2"/>
<dbReference type="CDD" id="cd06587">
    <property type="entry name" value="VOC"/>
    <property type="match status" value="1"/>
</dbReference>
<evidence type="ECO:0000313" key="3">
    <source>
        <dbReference type="Proteomes" id="UP000027778"/>
    </source>
</evidence>
<dbReference type="EMBL" id="JOTM01000015">
    <property type="protein sequence ID" value="KEK23491.1"/>
    <property type="molecule type" value="Genomic_DNA"/>
</dbReference>
<organism evidence="2 3">
    <name type="scientific">Bacillus gaemokensis</name>
    <dbReference type="NCBI Taxonomy" id="574375"/>
    <lineage>
        <taxon>Bacteria</taxon>
        <taxon>Bacillati</taxon>
        <taxon>Bacillota</taxon>
        <taxon>Bacilli</taxon>
        <taxon>Bacillales</taxon>
        <taxon>Bacillaceae</taxon>
        <taxon>Bacillus</taxon>
        <taxon>Bacillus cereus group</taxon>
    </lineage>
</organism>
<accession>A0A073KAG1</accession>
<reference evidence="2 3" key="1">
    <citation type="submission" date="2014-06" db="EMBL/GenBank/DDBJ databases">
        <title>Draft genome sequence of Bacillus gaemokensis JCM 15801 (MCCC 1A00707).</title>
        <authorList>
            <person name="Lai Q."/>
            <person name="Liu Y."/>
            <person name="Shao Z."/>
        </authorList>
    </citation>
    <scope>NUCLEOTIDE SEQUENCE [LARGE SCALE GENOMIC DNA]</scope>
    <source>
        <strain evidence="2 3">JCM 15801</strain>
    </source>
</reference>
<dbReference type="InterPro" id="IPR058998">
    <property type="entry name" value="YycE-like_N"/>
</dbReference>
<dbReference type="Pfam" id="PF22658">
    <property type="entry name" value="YycE-like_N"/>
    <property type="match status" value="1"/>
</dbReference>
<dbReference type="RefSeq" id="WP_033675484.1">
    <property type="nucleotide sequence ID" value="NZ_JOTM01000015.1"/>
</dbReference>
<keyword evidence="3" id="KW-1185">Reference proteome</keyword>
<evidence type="ECO:0000259" key="1">
    <source>
        <dbReference type="PROSITE" id="PS51819"/>
    </source>
</evidence>
<feature type="domain" description="VOC" evidence="1">
    <location>
        <begin position="1"/>
        <end position="127"/>
    </location>
</feature>
<comment type="caution">
    <text evidence="2">The sequence shown here is derived from an EMBL/GenBank/DDBJ whole genome shotgun (WGS) entry which is preliminary data.</text>
</comment>
<gene>
    <name evidence="2" type="ORF">BAGA_08325</name>
</gene>
<dbReference type="STRING" id="574375.AZF08_15395"/>
<protein>
    <recommendedName>
        <fullName evidence="1">VOC domain-containing protein</fullName>
    </recommendedName>
</protein>